<sequence length="589" mass="66505">MKKIIYILLGTLLGLSSCKNVLEIEDLQSLDEEKVWNDPNLVNAYLANLYTLFGNWNTAADLYSDQLVNISFTTNLVTIQNDNFKSWNYTQIRKINTAIEKVSTSTGLTEDQKNNIIGQALFMRAYAYFDMVKHHGGVPYVTKAQDLATDDLQVPRNSTKECYELMIKDLDEAIRYLPKTIDKGSSDYGRIDGNFAVAFKAKVLLYKASPQFNPTNPFDNVYWSEAHVANKAAYEQLKAEGYSLTPDYANIALQEKGPEVVFAVINAYPNKVANWDNGVRPGSESRGPASAVPSWEFVKAFPMKDGKLYSDPDGKYHKTDDVFLQNYWKDRDPRFQKSIVWNGKVYEVSGKAGKRQYTALGLADALDDFGINPKASVNSTNLARYSGFFIVKNSKLSLKQTEVQTQYDVDFVLMRFAEVMLNYAETANETGDLSTALDLLKQIRLRAGIEAGQDGMYGIKATTRTAVREAILAERNIEFCFEGHRFWDLRRMRRLNVLDGGTKHGVEAIAIQNDGSDMSINAAKLLADRYQLVESQFRYSILQVPNTGEKINRVPETYYFFPIKQSVLDKSPKVAQNNTWGGNFNPTLE</sequence>
<dbReference type="InterPro" id="IPR012944">
    <property type="entry name" value="SusD_RagB_dom"/>
</dbReference>
<evidence type="ECO:0000256" key="5">
    <source>
        <dbReference type="ARBA" id="ARBA00023237"/>
    </source>
</evidence>
<keyword evidence="9" id="KW-1185">Reference proteome</keyword>
<dbReference type="InterPro" id="IPR033985">
    <property type="entry name" value="SusD-like_N"/>
</dbReference>
<feature type="domain" description="RagB/SusD" evidence="6">
    <location>
        <begin position="258"/>
        <end position="580"/>
    </location>
</feature>
<keyword evidence="5" id="KW-0998">Cell outer membrane</keyword>
<dbReference type="CDD" id="cd08977">
    <property type="entry name" value="SusD"/>
    <property type="match status" value="1"/>
</dbReference>
<evidence type="ECO:0000259" key="6">
    <source>
        <dbReference type="Pfam" id="PF07980"/>
    </source>
</evidence>
<comment type="caution">
    <text evidence="8">The sequence shown here is derived from an EMBL/GenBank/DDBJ whole genome shotgun (WGS) entry which is preliminary data.</text>
</comment>
<protein>
    <submittedName>
        <fullName evidence="8">RagB/SusD family nutrient uptake outer membrane protein</fullName>
    </submittedName>
</protein>
<dbReference type="SUPFAM" id="SSF48452">
    <property type="entry name" value="TPR-like"/>
    <property type="match status" value="1"/>
</dbReference>
<keyword evidence="4" id="KW-0472">Membrane</keyword>
<dbReference type="InterPro" id="IPR011990">
    <property type="entry name" value="TPR-like_helical_dom_sf"/>
</dbReference>
<dbReference type="Gene3D" id="1.25.40.390">
    <property type="match status" value="1"/>
</dbReference>
<keyword evidence="3" id="KW-0732">Signal</keyword>
<comment type="similarity">
    <text evidence="2">Belongs to the SusD family.</text>
</comment>
<dbReference type="RefSeq" id="WP_380902614.1">
    <property type="nucleotide sequence ID" value="NZ_JBHUEG010000007.1"/>
</dbReference>
<evidence type="ECO:0000256" key="1">
    <source>
        <dbReference type="ARBA" id="ARBA00004442"/>
    </source>
</evidence>
<accession>A0ABW5KF68</accession>
<evidence type="ECO:0000313" key="9">
    <source>
        <dbReference type="Proteomes" id="UP001597545"/>
    </source>
</evidence>
<dbReference type="EMBL" id="JBHULR010000003">
    <property type="protein sequence ID" value="MFD2547652.1"/>
    <property type="molecule type" value="Genomic_DNA"/>
</dbReference>
<proteinExistence type="inferred from homology"/>
<dbReference type="PROSITE" id="PS51257">
    <property type="entry name" value="PROKAR_LIPOPROTEIN"/>
    <property type="match status" value="1"/>
</dbReference>
<organism evidence="8 9">
    <name type="scientific">Sphingobacterium suaedae</name>
    <dbReference type="NCBI Taxonomy" id="1686402"/>
    <lineage>
        <taxon>Bacteria</taxon>
        <taxon>Pseudomonadati</taxon>
        <taxon>Bacteroidota</taxon>
        <taxon>Sphingobacteriia</taxon>
        <taxon>Sphingobacteriales</taxon>
        <taxon>Sphingobacteriaceae</taxon>
        <taxon>Sphingobacterium</taxon>
    </lineage>
</organism>
<name>A0ABW5KF68_9SPHI</name>
<evidence type="ECO:0000256" key="3">
    <source>
        <dbReference type="ARBA" id="ARBA00022729"/>
    </source>
</evidence>
<evidence type="ECO:0000259" key="7">
    <source>
        <dbReference type="Pfam" id="PF14322"/>
    </source>
</evidence>
<comment type="subcellular location">
    <subcellularLocation>
        <location evidence="1">Cell outer membrane</location>
    </subcellularLocation>
</comment>
<dbReference type="Pfam" id="PF07980">
    <property type="entry name" value="SusD_RagB"/>
    <property type="match status" value="1"/>
</dbReference>
<reference evidence="9" key="1">
    <citation type="journal article" date="2019" name="Int. J. Syst. Evol. Microbiol.">
        <title>The Global Catalogue of Microorganisms (GCM) 10K type strain sequencing project: providing services to taxonomists for standard genome sequencing and annotation.</title>
        <authorList>
            <consortium name="The Broad Institute Genomics Platform"/>
            <consortium name="The Broad Institute Genome Sequencing Center for Infectious Disease"/>
            <person name="Wu L."/>
            <person name="Ma J."/>
        </authorList>
    </citation>
    <scope>NUCLEOTIDE SEQUENCE [LARGE SCALE GENOMIC DNA]</scope>
    <source>
        <strain evidence="9">KCTC 42662</strain>
    </source>
</reference>
<evidence type="ECO:0000256" key="4">
    <source>
        <dbReference type="ARBA" id="ARBA00023136"/>
    </source>
</evidence>
<dbReference type="Pfam" id="PF14322">
    <property type="entry name" value="SusD-like_3"/>
    <property type="match status" value="1"/>
</dbReference>
<feature type="domain" description="SusD-like N-terminal" evidence="7">
    <location>
        <begin position="65"/>
        <end position="203"/>
    </location>
</feature>
<evidence type="ECO:0000256" key="2">
    <source>
        <dbReference type="ARBA" id="ARBA00006275"/>
    </source>
</evidence>
<dbReference type="Proteomes" id="UP001597545">
    <property type="component" value="Unassembled WGS sequence"/>
</dbReference>
<evidence type="ECO:0000313" key="8">
    <source>
        <dbReference type="EMBL" id="MFD2547652.1"/>
    </source>
</evidence>
<gene>
    <name evidence="8" type="ORF">ACFSR5_08350</name>
</gene>